<comment type="subcellular location">
    <subcellularLocation>
        <location evidence="1">Membrane</location>
        <topology evidence="1">Multi-pass membrane protein</topology>
    </subcellularLocation>
</comment>
<dbReference type="AlphaFoldDB" id="A0A6C0F913"/>
<dbReference type="Gene3D" id="1.20.1080.10">
    <property type="entry name" value="Glycerol uptake facilitator protein"/>
    <property type="match status" value="1"/>
</dbReference>
<dbReference type="GO" id="GO:0015267">
    <property type="term" value="F:channel activity"/>
    <property type="evidence" value="ECO:0007669"/>
    <property type="project" value="InterPro"/>
</dbReference>
<evidence type="ECO:0000256" key="3">
    <source>
        <dbReference type="ARBA" id="ARBA00022989"/>
    </source>
</evidence>
<dbReference type="InterPro" id="IPR023271">
    <property type="entry name" value="Aquaporin-like"/>
</dbReference>
<keyword evidence="3 5" id="KW-1133">Transmembrane helix</keyword>
<dbReference type="EMBL" id="MN738829">
    <property type="protein sequence ID" value="QHT38336.1"/>
    <property type="molecule type" value="Genomic_DNA"/>
</dbReference>
<accession>A0A6C0F913</accession>
<dbReference type="GO" id="GO:0016020">
    <property type="term" value="C:membrane"/>
    <property type="evidence" value="ECO:0007669"/>
    <property type="project" value="UniProtKB-SubCell"/>
</dbReference>
<evidence type="ECO:0000256" key="1">
    <source>
        <dbReference type="ARBA" id="ARBA00004141"/>
    </source>
</evidence>
<dbReference type="SUPFAM" id="SSF81338">
    <property type="entry name" value="Aquaporin-like"/>
    <property type="match status" value="1"/>
</dbReference>
<protein>
    <recommendedName>
        <fullName evidence="7">Major intrinsic protein</fullName>
    </recommendedName>
</protein>
<name>A0A6C0F913_9ZZZZ</name>
<proteinExistence type="predicted"/>
<evidence type="ECO:0000256" key="2">
    <source>
        <dbReference type="ARBA" id="ARBA00022692"/>
    </source>
</evidence>
<evidence type="ECO:0008006" key="7">
    <source>
        <dbReference type="Google" id="ProtNLM"/>
    </source>
</evidence>
<keyword evidence="2 5" id="KW-0812">Transmembrane</keyword>
<feature type="transmembrane region" description="Helical" evidence="5">
    <location>
        <begin position="7"/>
        <end position="27"/>
    </location>
</feature>
<sequence length="93" mass="9890">MKFPTNIISNAVIAEFIGTLLFIYAIIEYNNPFVASIALLATLLTAGTVSKGHFNPAISVMSFYKGDLSAKDLATYVGAQILGGIAALEIHKL</sequence>
<reference evidence="6" key="1">
    <citation type="journal article" date="2020" name="Nature">
        <title>Giant virus diversity and host interactions through global metagenomics.</title>
        <authorList>
            <person name="Schulz F."/>
            <person name="Roux S."/>
            <person name="Paez-Espino D."/>
            <person name="Jungbluth S."/>
            <person name="Walsh D.A."/>
            <person name="Denef V.J."/>
            <person name="McMahon K.D."/>
            <person name="Konstantinidis K.T."/>
            <person name="Eloe-Fadrosh E.A."/>
            <person name="Kyrpides N.C."/>
            <person name="Woyke T."/>
        </authorList>
    </citation>
    <scope>NUCLEOTIDE SEQUENCE</scope>
    <source>
        <strain evidence="6">GVMAG-S-ERX556101-89</strain>
    </source>
</reference>
<dbReference type="InterPro" id="IPR000425">
    <property type="entry name" value="MIP"/>
</dbReference>
<evidence type="ECO:0000256" key="4">
    <source>
        <dbReference type="ARBA" id="ARBA00023136"/>
    </source>
</evidence>
<dbReference type="PRINTS" id="PR00783">
    <property type="entry name" value="MINTRINSICP"/>
</dbReference>
<keyword evidence="4 5" id="KW-0472">Membrane</keyword>
<dbReference type="Pfam" id="PF00230">
    <property type="entry name" value="MIP"/>
    <property type="match status" value="1"/>
</dbReference>
<organism evidence="6">
    <name type="scientific">viral metagenome</name>
    <dbReference type="NCBI Taxonomy" id="1070528"/>
    <lineage>
        <taxon>unclassified sequences</taxon>
        <taxon>metagenomes</taxon>
        <taxon>organismal metagenomes</taxon>
    </lineage>
</organism>
<evidence type="ECO:0000256" key="5">
    <source>
        <dbReference type="SAM" id="Phobius"/>
    </source>
</evidence>
<evidence type="ECO:0000313" key="6">
    <source>
        <dbReference type="EMBL" id="QHT38336.1"/>
    </source>
</evidence>
<feature type="transmembrane region" description="Helical" evidence="5">
    <location>
        <begin position="33"/>
        <end position="54"/>
    </location>
</feature>